<evidence type="ECO:0000256" key="5">
    <source>
        <dbReference type="ARBA" id="ARBA00038359"/>
    </source>
</evidence>
<feature type="transmembrane region" description="Helical" evidence="6">
    <location>
        <begin position="59"/>
        <end position="82"/>
    </location>
</feature>
<evidence type="ECO:0000256" key="3">
    <source>
        <dbReference type="ARBA" id="ARBA00022989"/>
    </source>
</evidence>
<comment type="caution">
    <text evidence="8">The sequence shown here is derived from an EMBL/GenBank/DDBJ whole genome shotgun (WGS) entry which is preliminary data.</text>
</comment>
<dbReference type="Pfam" id="PF20684">
    <property type="entry name" value="Fung_rhodopsin"/>
    <property type="match status" value="1"/>
</dbReference>
<dbReference type="GO" id="GO:0016020">
    <property type="term" value="C:membrane"/>
    <property type="evidence" value="ECO:0007669"/>
    <property type="project" value="UniProtKB-SubCell"/>
</dbReference>
<evidence type="ECO:0000256" key="1">
    <source>
        <dbReference type="ARBA" id="ARBA00004141"/>
    </source>
</evidence>
<gene>
    <name evidence="8" type="ORF">PMIN01_02760</name>
</gene>
<feature type="transmembrane region" description="Helical" evidence="6">
    <location>
        <begin position="178"/>
        <end position="202"/>
    </location>
</feature>
<evidence type="ECO:0000256" key="6">
    <source>
        <dbReference type="SAM" id="Phobius"/>
    </source>
</evidence>
<evidence type="ECO:0000313" key="9">
    <source>
        <dbReference type="Proteomes" id="UP000756921"/>
    </source>
</evidence>
<dbReference type="InterPro" id="IPR049326">
    <property type="entry name" value="Rhodopsin_dom_fungi"/>
</dbReference>
<dbReference type="OrthoDB" id="5398388at2759"/>
<dbReference type="AlphaFoldDB" id="A0A9P6KV94"/>
<feature type="transmembrane region" description="Helical" evidence="6">
    <location>
        <begin position="135"/>
        <end position="158"/>
    </location>
</feature>
<evidence type="ECO:0000313" key="8">
    <source>
        <dbReference type="EMBL" id="KAF9740125.1"/>
    </source>
</evidence>
<proteinExistence type="inferred from homology"/>
<comment type="similarity">
    <text evidence="5">Belongs to the SAT4 family.</text>
</comment>
<feature type="transmembrane region" description="Helical" evidence="6">
    <location>
        <begin position="102"/>
        <end position="123"/>
    </location>
</feature>
<keyword evidence="2 6" id="KW-0812">Transmembrane</keyword>
<dbReference type="PANTHER" id="PTHR33048">
    <property type="entry name" value="PTH11-LIKE INTEGRAL MEMBRANE PROTEIN (AFU_ORTHOLOGUE AFUA_5G11245)"/>
    <property type="match status" value="1"/>
</dbReference>
<feature type="transmembrane region" description="Helical" evidence="6">
    <location>
        <begin position="214"/>
        <end position="238"/>
    </location>
</feature>
<dbReference type="Proteomes" id="UP000756921">
    <property type="component" value="Unassembled WGS sequence"/>
</dbReference>
<dbReference type="PANTHER" id="PTHR33048:SF47">
    <property type="entry name" value="INTEGRAL MEMBRANE PROTEIN-RELATED"/>
    <property type="match status" value="1"/>
</dbReference>
<accession>A0A9P6KV94</accession>
<keyword evidence="9" id="KW-1185">Reference proteome</keyword>
<sequence length="371" mass="41127">MANPVLVGREPDPNAAFVDTALFSVAISLPTIATTAVILRCMAKRWTGKKIFSGDDWVIVIALVFCWGHSINTFVAAGLGGINKITIGQREYANLALRTLWISNFLLVTALYTVKVSILLFYWHIFHISNQFRKACIAMIGLLSLWWISAIVVIFLIGDPIDSSWKNAALAKHRFDFNAWYLAFCGLSIVFDIAILCFPIPVIRTLKIDRRRKLSIIGIFWLGSFVCISAIVRFVLFYQSINGLSDLGKNQYSSITNAFIWSGIEPSTSVIAACLPTYGPFFRESGIVPKFIQSVKSTFGTSSASGHKTEFSTQSTSLSNGQYMELEKAKGRDRIAVETQMTISSALARDSEYEHHTISGAYSSGKIKNKV</sequence>
<dbReference type="EMBL" id="WJXW01000002">
    <property type="protein sequence ID" value="KAF9740125.1"/>
    <property type="molecule type" value="Genomic_DNA"/>
</dbReference>
<name>A0A9P6KV94_9PLEO</name>
<dbReference type="InterPro" id="IPR052337">
    <property type="entry name" value="SAT4-like"/>
</dbReference>
<evidence type="ECO:0000259" key="7">
    <source>
        <dbReference type="Pfam" id="PF20684"/>
    </source>
</evidence>
<organism evidence="8 9">
    <name type="scientific">Paraphaeosphaeria minitans</name>
    <dbReference type="NCBI Taxonomy" id="565426"/>
    <lineage>
        <taxon>Eukaryota</taxon>
        <taxon>Fungi</taxon>
        <taxon>Dikarya</taxon>
        <taxon>Ascomycota</taxon>
        <taxon>Pezizomycotina</taxon>
        <taxon>Dothideomycetes</taxon>
        <taxon>Pleosporomycetidae</taxon>
        <taxon>Pleosporales</taxon>
        <taxon>Massarineae</taxon>
        <taxon>Didymosphaeriaceae</taxon>
        <taxon>Paraphaeosphaeria</taxon>
    </lineage>
</organism>
<comment type="subcellular location">
    <subcellularLocation>
        <location evidence="1">Membrane</location>
        <topology evidence="1">Multi-pass membrane protein</topology>
    </subcellularLocation>
</comment>
<keyword evidence="4 6" id="KW-0472">Membrane</keyword>
<protein>
    <recommendedName>
        <fullName evidence="7">Rhodopsin domain-containing protein</fullName>
    </recommendedName>
</protein>
<keyword evidence="3 6" id="KW-1133">Transmembrane helix</keyword>
<feature type="domain" description="Rhodopsin" evidence="7">
    <location>
        <begin position="40"/>
        <end position="283"/>
    </location>
</feature>
<evidence type="ECO:0000256" key="4">
    <source>
        <dbReference type="ARBA" id="ARBA00023136"/>
    </source>
</evidence>
<feature type="transmembrane region" description="Helical" evidence="6">
    <location>
        <begin position="20"/>
        <end position="39"/>
    </location>
</feature>
<reference evidence="8" key="1">
    <citation type="journal article" date="2020" name="Mol. Plant Microbe Interact.">
        <title>Genome Sequence of the Biocontrol Agent Coniothyrium minitans strain Conio (IMI 134523).</title>
        <authorList>
            <person name="Patel D."/>
            <person name="Shittu T.A."/>
            <person name="Baroncelli R."/>
            <person name="Muthumeenakshi S."/>
            <person name="Osborne T.H."/>
            <person name="Janganan T.K."/>
            <person name="Sreenivasaprasad S."/>
        </authorList>
    </citation>
    <scope>NUCLEOTIDE SEQUENCE</scope>
    <source>
        <strain evidence="8">Conio</strain>
    </source>
</reference>
<evidence type="ECO:0000256" key="2">
    <source>
        <dbReference type="ARBA" id="ARBA00022692"/>
    </source>
</evidence>